<evidence type="ECO:0000256" key="1">
    <source>
        <dbReference type="SAM" id="Phobius"/>
    </source>
</evidence>
<feature type="domain" description="TPM" evidence="2">
    <location>
        <begin position="52"/>
        <end position="177"/>
    </location>
</feature>
<dbReference type="NCBIfam" id="NF047379">
    <property type="entry name" value="photo_II_Psb32"/>
    <property type="match status" value="1"/>
</dbReference>
<name>A0A9E3LTL5_9NOST</name>
<protein>
    <submittedName>
        <fullName evidence="3">TPM domain-containing protein</fullName>
    </submittedName>
</protein>
<organism evidence="3 4">
    <name type="scientific">Pelatocladus maniniholoensis HA4357-MV3</name>
    <dbReference type="NCBI Taxonomy" id="1117104"/>
    <lineage>
        <taxon>Bacteria</taxon>
        <taxon>Bacillati</taxon>
        <taxon>Cyanobacteriota</taxon>
        <taxon>Cyanophyceae</taxon>
        <taxon>Nostocales</taxon>
        <taxon>Nostocaceae</taxon>
        <taxon>Pelatocladus</taxon>
    </lineage>
</organism>
<dbReference type="InterPro" id="IPR007621">
    <property type="entry name" value="TPM_dom"/>
</dbReference>
<evidence type="ECO:0000259" key="2">
    <source>
        <dbReference type="Pfam" id="PF04536"/>
    </source>
</evidence>
<proteinExistence type="predicted"/>
<comment type="caution">
    <text evidence="3">The sequence shown here is derived from an EMBL/GenBank/DDBJ whole genome shotgun (WGS) entry which is preliminary data.</text>
</comment>
<keyword evidence="1" id="KW-1133">Transmembrane helix</keyword>
<reference evidence="3" key="1">
    <citation type="submission" date="2021-05" db="EMBL/GenBank/DDBJ databases">
        <authorList>
            <person name="Pietrasiak N."/>
            <person name="Ward R."/>
            <person name="Stajich J.E."/>
            <person name="Kurbessoian T."/>
        </authorList>
    </citation>
    <scope>NUCLEOTIDE SEQUENCE</scope>
    <source>
        <strain evidence="3">HA4357-MV3</strain>
    </source>
</reference>
<reference evidence="3" key="2">
    <citation type="journal article" date="2022" name="Microbiol. Resour. Announc.">
        <title>Metagenome Sequencing to Explore Phylogenomics of Terrestrial Cyanobacteria.</title>
        <authorList>
            <person name="Ward R.D."/>
            <person name="Stajich J.E."/>
            <person name="Johansen J.R."/>
            <person name="Huntemann M."/>
            <person name="Clum A."/>
            <person name="Foster B."/>
            <person name="Foster B."/>
            <person name="Roux S."/>
            <person name="Palaniappan K."/>
            <person name="Varghese N."/>
            <person name="Mukherjee S."/>
            <person name="Reddy T.B.K."/>
            <person name="Daum C."/>
            <person name="Copeland A."/>
            <person name="Chen I.A."/>
            <person name="Ivanova N.N."/>
            <person name="Kyrpides N.C."/>
            <person name="Shapiro N."/>
            <person name="Eloe-Fadrosh E.A."/>
            <person name="Pietrasiak N."/>
        </authorList>
    </citation>
    <scope>NUCLEOTIDE SEQUENCE</scope>
    <source>
        <strain evidence="3">HA4357-MV3</strain>
    </source>
</reference>
<accession>A0A9E3LTL5</accession>
<dbReference type="PANTHER" id="PTHR30373:SF2">
    <property type="entry name" value="UPF0603 PROTEIN YGCG"/>
    <property type="match status" value="1"/>
</dbReference>
<keyword evidence="1" id="KW-0812">Transmembrane</keyword>
<feature type="transmembrane region" description="Helical" evidence="1">
    <location>
        <begin position="15"/>
        <end position="37"/>
    </location>
</feature>
<sequence>MKQFLCQLFNWKKHIQWLILPVIMILVSAFFATPAFATGVYEMPNFTPNTWVLDQAEVISRINEGKISSASEDLAKNTGNEVRFVTVRRLDYGETAESFTKALFEKWFPTAEAQANQTLLMIDSVTNGAAIISGDRVKSLLTDEIAKSVADETLMTPLRSGDKYNQAFLDASDRLIAVLSGEPDPGPPQIVEKVQVEGTFGKTEEGEKGNAIAWVVGLLVAATVIPMATYYIYLAVQPPSSDGNG</sequence>
<dbReference type="AlphaFoldDB" id="A0A9E3LTL5"/>
<dbReference type="PANTHER" id="PTHR30373">
    <property type="entry name" value="UPF0603 PROTEIN YGCG"/>
    <property type="match status" value="1"/>
</dbReference>
<evidence type="ECO:0000313" key="3">
    <source>
        <dbReference type="EMBL" id="MBW4432718.1"/>
    </source>
</evidence>
<dbReference type="Pfam" id="PF04536">
    <property type="entry name" value="TPM_phosphatase"/>
    <property type="match status" value="1"/>
</dbReference>
<gene>
    <name evidence="3" type="ORF">KME28_13545</name>
</gene>
<dbReference type="EMBL" id="JAHHHW010000090">
    <property type="protein sequence ID" value="MBW4432718.1"/>
    <property type="molecule type" value="Genomic_DNA"/>
</dbReference>
<evidence type="ECO:0000313" key="4">
    <source>
        <dbReference type="Proteomes" id="UP000813215"/>
    </source>
</evidence>
<dbReference type="Proteomes" id="UP000813215">
    <property type="component" value="Unassembled WGS sequence"/>
</dbReference>
<dbReference type="Gene3D" id="3.10.310.50">
    <property type="match status" value="1"/>
</dbReference>
<keyword evidence="1" id="KW-0472">Membrane</keyword>
<feature type="transmembrane region" description="Helical" evidence="1">
    <location>
        <begin position="211"/>
        <end position="233"/>
    </location>
</feature>